<dbReference type="Proteomes" id="UP000234855">
    <property type="component" value="Unassembled WGS sequence"/>
</dbReference>
<dbReference type="Pfam" id="PF00872">
    <property type="entry name" value="Transposase_mut"/>
    <property type="match status" value="1"/>
</dbReference>
<keyword evidence="6" id="KW-0814">Transposable element</keyword>
<dbReference type="GO" id="GO:0006313">
    <property type="term" value="P:DNA transposition"/>
    <property type="evidence" value="ECO:0007669"/>
    <property type="project" value="UniProtKB-UniRule"/>
</dbReference>
<organism evidence="7 8">
    <name type="scientific">Bifidobacterium imperatoris</name>
    <dbReference type="NCBI Taxonomy" id="2020965"/>
    <lineage>
        <taxon>Bacteria</taxon>
        <taxon>Bacillati</taxon>
        <taxon>Actinomycetota</taxon>
        <taxon>Actinomycetes</taxon>
        <taxon>Bifidobacteriales</taxon>
        <taxon>Bifidobacteriaceae</taxon>
        <taxon>Bifidobacterium</taxon>
    </lineage>
</organism>
<dbReference type="PANTHER" id="PTHR33217">
    <property type="entry name" value="TRANSPOSASE FOR INSERTION SEQUENCE ELEMENT IS1081"/>
    <property type="match status" value="1"/>
</dbReference>
<keyword evidence="3 6" id="KW-0815">Transposition</keyword>
<comment type="caution">
    <text evidence="7">The sequence shown here is derived from an EMBL/GenBank/DDBJ whole genome shotgun (WGS) entry which is preliminary data.</text>
</comment>
<feature type="non-terminal residue" evidence="7">
    <location>
        <position position="1"/>
    </location>
</feature>
<evidence type="ECO:0000313" key="8">
    <source>
        <dbReference type="Proteomes" id="UP000234855"/>
    </source>
</evidence>
<proteinExistence type="inferred from homology"/>
<dbReference type="GO" id="GO:0004803">
    <property type="term" value="F:transposase activity"/>
    <property type="evidence" value="ECO:0007669"/>
    <property type="project" value="UniProtKB-UniRule"/>
</dbReference>
<protein>
    <recommendedName>
        <fullName evidence="6">Mutator family transposase</fullName>
    </recommendedName>
</protein>
<evidence type="ECO:0000256" key="5">
    <source>
        <dbReference type="ARBA" id="ARBA00023172"/>
    </source>
</evidence>
<evidence type="ECO:0000256" key="6">
    <source>
        <dbReference type="RuleBase" id="RU365089"/>
    </source>
</evidence>
<dbReference type="AlphaFoldDB" id="A0A2N5IP69"/>
<dbReference type="InterPro" id="IPR001207">
    <property type="entry name" value="Transposase_mutator"/>
</dbReference>
<comment type="similarity">
    <text evidence="2 6">Belongs to the transposase mutator family.</text>
</comment>
<keyword evidence="4 6" id="KW-0238">DNA-binding</keyword>
<dbReference type="GO" id="GO:0003677">
    <property type="term" value="F:DNA binding"/>
    <property type="evidence" value="ECO:0007669"/>
    <property type="project" value="UniProtKB-UniRule"/>
</dbReference>
<reference evidence="7 8" key="1">
    <citation type="submission" date="2017-07" db="EMBL/GenBank/DDBJ databases">
        <title>Bifidobacterium novel species.</title>
        <authorList>
            <person name="Lugli G.A."/>
            <person name="Milani C."/>
            <person name="Duranti S."/>
            <person name="Mangifesta M."/>
        </authorList>
    </citation>
    <scope>NUCLEOTIDE SEQUENCE [LARGE SCALE GENOMIC DNA]</scope>
    <source>
        <strain evidence="7 8">45</strain>
    </source>
</reference>
<evidence type="ECO:0000256" key="3">
    <source>
        <dbReference type="ARBA" id="ARBA00022578"/>
    </source>
</evidence>
<gene>
    <name evidence="7" type="ORF">Tam1G_2204</name>
</gene>
<dbReference type="NCBIfam" id="NF033544">
    <property type="entry name" value="transpos_IS1249"/>
    <property type="match status" value="1"/>
</dbReference>
<evidence type="ECO:0000256" key="4">
    <source>
        <dbReference type="ARBA" id="ARBA00023125"/>
    </source>
</evidence>
<comment type="function">
    <text evidence="1 6">Required for the transposition of the insertion element.</text>
</comment>
<evidence type="ECO:0000256" key="2">
    <source>
        <dbReference type="ARBA" id="ARBA00010961"/>
    </source>
</evidence>
<dbReference type="InterPro" id="IPR048004">
    <property type="entry name" value="IS1249_transpos"/>
</dbReference>
<sequence>GCLNVFCLTGCMRTPGCAACGGEMKRNGTTSAGRTRWRCKDPGCGSSTSRVYDVKARGLRCGLDWLFSKRSQAEHRLPARTLRRRCELMWSLWPPVPLVDEVHHVVHVDGLHLHRDAVVLIAVADGHVIGWHVARSERSAAWRCLMARIAPPDVLVCDGGGGVLKAARTVWPGTRIQRCLFHVQANIMELTGMRPRLQAGRRLRRIAVALARVRNKDDAAAWLVSYNQWEQDFAGFLDEQSRYADGSVNDAHQRLVKARRMIRRRIREDQLLTFLDEELMAAGPVPSTNNLVESWNGRLRDMLRHHRGLRLIRRLKAICWWCHQHTERPETDAWLAANAITDRRLEDLYKHAWEQSPQGMHETFGIPMRYGTGIDWNDFHTHVEWTSNN</sequence>
<dbReference type="PANTHER" id="PTHR33217:SF9">
    <property type="entry name" value="MUTATOR FAMILY TRANSPOSASE"/>
    <property type="match status" value="1"/>
</dbReference>
<dbReference type="EMBL" id="NMWV01000054">
    <property type="protein sequence ID" value="PLS23743.1"/>
    <property type="molecule type" value="Genomic_DNA"/>
</dbReference>
<name>A0A2N5IP69_9BIFI</name>
<evidence type="ECO:0000256" key="1">
    <source>
        <dbReference type="ARBA" id="ARBA00002190"/>
    </source>
</evidence>
<accession>A0A2N5IP69</accession>
<dbReference type="PROSITE" id="PS01007">
    <property type="entry name" value="TRANSPOSASE_MUTATOR"/>
    <property type="match status" value="1"/>
</dbReference>
<keyword evidence="5 6" id="KW-0233">DNA recombination</keyword>
<evidence type="ECO:0000313" key="7">
    <source>
        <dbReference type="EMBL" id="PLS23743.1"/>
    </source>
</evidence>